<feature type="compositionally biased region" description="Polar residues" evidence="5">
    <location>
        <begin position="1129"/>
        <end position="1141"/>
    </location>
</feature>
<dbReference type="PANTHER" id="PTHR47499">
    <property type="entry name" value="SERINE PROTEASE INHIBITOR KAZAL-TYPE 7 SPINK7"/>
    <property type="match status" value="1"/>
</dbReference>
<feature type="domain" description="Kazal-like" evidence="6">
    <location>
        <begin position="84"/>
        <end position="146"/>
    </location>
</feature>
<feature type="compositionally biased region" description="Low complexity" evidence="5">
    <location>
        <begin position="1208"/>
        <end position="1286"/>
    </location>
</feature>
<dbReference type="STRING" id="885580.ENSFDAP00000007843"/>
<feature type="region of interest" description="Disordered" evidence="5">
    <location>
        <begin position="881"/>
        <end position="902"/>
    </location>
</feature>
<feature type="compositionally biased region" description="Basic and acidic residues" evidence="5">
    <location>
        <begin position="743"/>
        <end position="758"/>
    </location>
</feature>
<keyword evidence="2" id="KW-0964">Secreted</keyword>
<dbReference type="SMART" id="SM00280">
    <property type="entry name" value="KAZAL"/>
    <property type="match status" value="16"/>
</dbReference>
<reference evidence="7 8" key="1">
    <citation type="submission" date="2013-11" db="EMBL/GenBank/DDBJ databases">
        <title>The Damaraland mole rat (Fukomys damarensis) genome and evolution of African mole rats.</title>
        <authorList>
            <person name="Gladyshev V.N."/>
            <person name="Fang X."/>
        </authorList>
    </citation>
    <scope>NUCLEOTIDE SEQUENCE [LARGE SCALE GENOMIC DNA]</scope>
    <source>
        <tissue evidence="7">Liver</tissue>
    </source>
</reference>
<feature type="domain" description="Kazal-like" evidence="6">
    <location>
        <begin position="760"/>
        <end position="824"/>
    </location>
</feature>
<dbReference type="CDD" id="cd00104">
    <property type="entry name" value="KAZAL_FS"/>
    <property type="match status" value="2"/>
</dbReference>
<dbReference type="InterPro" id="IPR036058">
    <property type="entry name" value="Kazal_dom_sf"/>
</dbReference>
<dbReference type="EMBL" id="KN122228">
    <property type="protein sequence ID" value="KFO31988.1"/>
    <property type="molecule type" value="Genomic_DNA"/>
</dbReference>
<evidence type="ECO:0000256" key="1">
    <source>
        <dbReference type="ARBA" id="ARBA00004613"/>
    </source>
</evidence>
<dbReference type="PROSITE" id="PS00282">
    <property type="entry name" value="KAZAL_1"/>
    <property type="match status" value="2"/>
</dbReference>
<keyword evidence="4" id="KW-0175">Coiled coil</keyword>
<gene>
    <name evidence="7" type="ORF">H920_06557</name>
</gene>
<dbReference type="PANTHER" id="PTHR47499:SF1">
    <property type="entry name" value="SERINE PROTEASE INHIBITOR KAZAL-TYPE 7"/>
    <property type="match status" value="1"/>
</dbReference>
<keyword evidence="3" id="KW-1015">Disulfide bond</keyword>
<evidence type="ECO:0000259" key="6">
    <source>
        <dbReference type="PROSITE" id="PS51465"/>
    </source>
</evidence>
<dbReference type="InterPro" id="IPR050159">
    <property type="entry name" value="Kazal-type_SerProtInhib"/>
</dbReference>
<feature type="compositionally biased region" description="Polar residues" evidence="5">
    <location>
        <begin position="1156"/>
        <end position="1186"/>
    </location>
</feature>
<proteinExistence type="predicted"/>
<evidence type="ECO:0000313" key="8">
    <source>
        <dbReference type="Proteomes" id="UP000028990"/>
    </source>
</evidence>
<comment type="subcellular location">
    <subcellularLocation>
        <location evidence="1">Secreted</location>
    </subcellularLocation>
</comment>
<dbReference type="FunFam" id="3.30.60.30:FF:000029">
    <property type="entry name" value="Serine peptidase inhibitor, Kazal type 5"/>
    <property type="match status" value="1"/>
</dbReference>
<feature type="region of interest" description="Disordered" evidence="5">
    <location>
        <begin position="743"/>
        <end position="768"/>
    </location>
</feature>
<keyword evidence="8" id="KW-1185">Reference proteome</keyword>
<feature type="compositionally biased region" description="Basic and acidic residues" evidence="5">
    <location>
        <begin position="669"/>
        <end position="680"/>
    </location>
</feature>
<feature type="coiled-coil region" evidence="4">
    <location>
        <begin position="530"/>
        <end position="560"/>
    </location>
</feature>
<evidence type="ECO:0000313" key="7">
    <source>
        <dbReference type="EMBL" id="KFO31988.1"/>
    </source>
</evidence>
<feature type="region of interest" description="Disordered" evidence="5">
    <location>
        <begin position="810"/>
        <end position="840"/>
    </location>
</feature>
<protein>
    <submittedName>
        <fullName evidence="7">Serine protease inhibitor Kazal-type 5</fullName>
    </submittedName>
</protein>
<dbReference type="Gene3D" id="3.30.60.30">
    <property type="match status" value="16"/>
</dbReference>
<dbReference type="SUPFAM" id="SSF100895">
    <property type="entry name" value="Kazal-type serine protease inhibitors"/>
    <property type="match status" value="16"/>
</dbReference>
<dbReference type="eggNOG" id="KOG3649">
    <property type="taxonomic scope" value="Eukaryota"/>
</dbReference>
<organism evidence="7 8">
    <name type="scientific">Fukomys damarensis</name>
    <name type="common">Damaraland mole rat</name>
    <name type="synonym">Cryptomys damarensis</name>
    <dbReference type="NCBI Taxonomy" id="885580"/>
    <lineage>
        <taxon>Eukaryota</taxon>
        <taxon>Metazoa</taxon>
        <taxon>Chordata</taxon>
        <taxon>Craniata</taxon>
        <taxon>Vertebrata</taxon>
        <taxon>Euteleostomi</taxon>
        <taxon>Mammalia</taxon>
        <taxon>Eutheria</taxon>
        <taxon>Euarchontoglires</taxon>
        <taxon>Glires</taxon>
        <taxon>Rodentia</taxon>
        <taxon>Hystricomorpha</taxon>
        <taxon>Bathyergidae</taxon>
        <taxon>Fukomys</taxon>
    </lineage>
</organism>
<dbReference type="CDD" id="cd01327">
    <property type="entry name" value="KAZAL_PSTI"/>
    <property type="match status" value="1"/>
</dbReference>
<name>A0A091DNC3_FUKDA</name>
<feature type="domain" description="Kazal-like" evidence="6">
    <location>
        <begin position="1001"/>
        <end position="1062"/>
    </location>
</feature>
<evidence type="ECO:0000256" key="5">
    <source>
        <dbReference type="SAM" id="MobiDB-lite"/>
    </source>
</evidence>
<dbReference type="Pfam" id="PF00050">
    <property type="entry name" value="Kazal_1"/>
    <property type="match status" value="10"/>
</dbReference>
<feature type="compositionally biased region" description="Polar residues" evidence="5">
    <location>
        <begin position="1301"/>
        <end position="1315"/>
    </location>
</feature>
<evidence type="ECO:0000256" key="4">
    <source>
        <dbReference type="SAM" id="Coils"/>
    </source>
</evidence>
<feature type="region of interest" description="Disordered" evidence="5">
    <location>
        <begin position="669"/>
        <end position="696"/>
    </location>
</feature>
<accession>A0A091DNC3</accession>
<sequence length="1407" mass="157901">MSFFKWAFSKYSLFFHFIFQEACSEYQALMKNGKLICPQDKNFLQGPDGITFINKCDTCKGILENAAKSQEKAVHLARATRDTAQAELNCDDFRKGEKDGDFTCNDGEAAVCGTDGKTYHNRCELCAEIVKSGSQVGIRSEGECRSSNSVEDVCRAFRAYVKDGRLGCTRENDPILGPDGRTHGNKCAMCAELFLKEAEENAKQEGERRVRRHAEKALCKEFERQVRNGRLFCTRESDPIRGPDGRMHGNKCSLCAEIFMQHYLEEKNKGDQNLRKPKEKRIRREAEIEKVCSEYEDRAKNGILFCTRENDPIRGPDGKVHNNMCSMCHAFFQAELEKREKVETLTRSKRETVRKYTMEDYCHIYRKGMKNGLISCFREADPFKGPDGVTYTNYCVMCQTYLLAEHEKMKEKERESRHKRQSENTASFEELCSGYRQSLRNGRLPCTRENDPIRGPDGKMHGNTCSMCEAFFKEEDKARAKAKREAAQESCSEFRSSVRNGMLMCTRENDPVPGPDGKMHANKCAMCASVFKLEEEEKKNDKEKEKVEAEKVKREAVEELCREYRKYVRNGHLPCTRENDPIEGLDGKIHGNTCSMCEAFFLQETKEKEGESRGKVKREAIKDTCSEYRGLLQNGNLFCTRENDPVRGPDGKTHGNKCAMCKAVFQKENEERKRKEEENQKNAAGHGSNGGGGKAQDLCEEYRKSMKNGKLSCTRENDPVRGVDGKSYNNKCAMCKEILQREAEEKEKNSDLRSDKSESASGKDACDEYRSQMKNGKLICTRESDPVRGPDGKTHGNKCAMCKAKLEKEAAEKKKKEKEGKHNTGEKSKDKKQDQCYEFRSKQKDGRLVCTRDNNPVRGPDGRMHVNKCAMCQSIFEREARERKKDEEKSSSQSSKDAKDQCKEVTREAEEIKFRQSGSSLAYVGISADECSEFRKFMEKDGLTCPQENAPVRGADGRTYKNKCFKCRAVFQKEALERAKLQAKPTHIRASEEIQDSSNSSLDSEMCKNYRVLPRMGYLCPKDLQPVCGDNGQTYSNPCMLCHENLIHQTNTHIRSLGRCEESSNSEITPGSVHIVSSTQISQPSFYKVEENKKPILILERKNEANFPGKLRESIQQGGSYAQGKPSRFNLQGQPGSSNQPEELGSFHQQGRPGDLSQSELPGSLISQGNSEESNLKGSPEASNKQAKLESSSQLEKLESTNQQGKIGSASQQGKPGSSSQQGKPESSSQQGKPGSSNQQGKPGSSSQGKPGSSNQQGKPGSSSQQGKPGSSSQQGKPGSSNQQGKPKSFYPQGERKNSEKTLNGKTMEIQTGSTSRKKLIRNKGCQAAYKPVCGSDGKSYDNDCVFNQAKRIYIASKSGERREKTDFHFDRKLEDATKFLKYGDAAIVDTVSVKTMLLKAALPVLL</sequence>
<dbReference type="FunFam" id="3.30.60.30:FF:000001">
    <property type="entry name" value="Serine peptidase inhibitor, Kazal type 5"/>
    <property type="match status" value="10"/>
</dbReference>
<feature type="domain" description="Kazal-like" evidence="6">
    <location>
        <begin position="1316"/>
        <end position="1364"/>
    </location>
</feature>
<evidence type="ECO:0000256" key="3">
    <source>
        <dbReference type="ARBA" id="ARBA00023157"/>
    </source>
</evidence>
<feature type="domain" description="Kazal-like" evidence="6">
    <location>
        <begin position="693"/>
        <end position="754"/>
    </location>
</feature>
<feature type="region of interest" description="Disordered" evidence="5">
    <location>
        <begin position="1117"/>
        <end position="1317"/>
    </location>
</feature>
<feature type="domain" description="Kazal-like" evidence="6">
    <location>
        <begin position="619"/>
        <end position="681"/>
    </location>
</feature>
<dbReference type="Proteomes" id="UP000028990">
    <property type="component" value="Unassembled WGS sequence"/>
</dbReference>
<dbReference type="PROSITE" id="PS51465">
    <property type="entry name" value="KAZAL_2"/>
    <property type="match status" value="6"/>
</dbReference>
<evidence type="ECO:0000256" key="2">
    <source>
        <dbReference type="ARBA" id="ARBA00022525"/>
    </source>
</evidence>
<dbReference type="InterPro" id="IPR002350">
    <property type="entry name" value="Kazal_dom"/>
</dbReference>
<dbReference type="GO" id="GO:0005576">
    <property type="term" value="C:extracellular region"/>
    <property type="evidence" value="ECO:0007669"/>
    <property type="project" value="UniProtKB-SubCell"/>
</dbReference>